<dbReference type="EMBL" id="JACCJB010000009">
    <property type="protein sequence ID" value="KAF6224202.1"/>
    <property type="molecule type" value="Genomic_DNA"/>
</dbReference>
<dbReference type="AlphaFoldDB" id="A0A8H6CIS3"/>
<feature type="compositionally biased region" description="Basic residues" evidence="1">
    <location>
        <begin position="64"/>
        <end position="73"/>
    </location>
</feature>
<accession>A0A8H6CIS3</accession>
<keyword evidence="3" id="KW-1185">Reference proteome</keyword>
<comment type="caution">
    <text evidence="2">The sequence shown here is derived from an EMBL/GenBank/DDBJ whole genome shotgun (WGS) entry which is preliminary data.</text>
</comment>
<feature type="compositionally biased region" description="Polar residues" evidence="1">
    <location>
        <begin position="137"/>
        <end position="148"/>
    </location>
</feature>
<evidence type="ECO:0008006" key="4">
    <source>
        <dbReference type="Google" id="ProtNLM"/>
    </source>
</evidence>
<dbReference type="Proteomes" id="UP000593566">
    <property type="component" value="Unassembled WGS sequence"/>
</dbReference>
<feature type="compositionally biased region" description="Basic and acidic residues" evidence="1">
    <location>
        <begin position="154"/>
        <end position="185"/>
    </location>
</feature>
<evidence type="ECO:0000313" key="2">
    <source>
        <dbReference type="EMBL" id="KAF6224202.1"/>
    </source>
</evidence>
<reference evidence="2 3" key="1">
    <citation type="journal article" date="2020" name="Genomics">
        <title>Complete, high-quality genomes from long-read metagenomic sequencing of two wolf lichen thalli reveals enigmatic genome architecture.</title>
        <authorList>
            <person name="McKenzie S.K."/>
            <person name="Walston R.F."/>
            <person name="Allen J.L."/>
        </authorList>
    </citation>
    <scope>NUCLEOTIDE SEQUENCE [LARGE SCALE GENOMIC DNA]</scope>
    <source>
        <strain evidence="2">WasteWater1</strain>
    </source>
</reference>
<gene>
    <name evidence="2" type="ORF">HO133_010777</name>
</gene>
<feature type="compositionally biased region" description="Basic and acidic residues" evidence="1">
    <location>
        <begin position="545"/>
        <end position="587"/>
    </location>
</feature>
<dbReference type="GeneID" id="59339167"/>
<dbReference type="RefSeq" id="XP_037153262.1">
    <property type="nucleotide sequence ID" value="XM_037301628.1"/>
</dbReference>
<name>A0A8H6CIS3_9LECA</name>
<protein>
    <recommendedName>
        <fullName evidence="4">Carboxylesterase family protein</fullName>
    </recommendedName>
</protein>
<feature type="region of interest" description="Disordered" evidence="1">
    <location>
        <begin position="545"/>
        <end position="597"/>
    </location>
</feature>
<proteinExistence type="predicted"/>
<sequence>MPRVTRAALRSMEQQDESDVASSTPLPQTPIKGRVPLGEIAGNKGTEGEETNTSEEQVAPAKKGNGKGKKGNTAKKINEQIREEAEEVRVEVLEDEDQSIHSSAAKEACRDLLQDGSQNTHEIVIDNDRPQTPPSAAANTASRQLSPKPTTPHFDSEMQKLDDMTMPESKEEKEDSFVAKIESRTPLKMTTSEEMDMLPTEDYNQDDSFVEQIRTRTPGKRMSRIEDSVEALDALEEEIEKVGGLIPASTDGVQSLKSKKQAKARSTTMEKKVSGSVRMKKGTGVQKKIATGRPSTAAGRATSDPSAGAPNTEARPSASLTEEKPGVTLPNPASARRMGQPTPQATLKKRISSVHKAPFQPHKSTKPPTRSNFELPGDAFARKLKEQREERLKREEAEVPKPRVFKARPVRISHAPEVKLTAATKARLSMAKGEPVSVREPSNGGAKSRPVTRPSAMATASPSKRLSTLSVAKNSTLPTANGSTQPSANGSTRLARGPSLNPSITARAPSALGANRPALTADESAHQKLKGREVFGRTKVEIMEREKAKREKEDAARKARADAAERGRIASRDWAEKQKARKLEAGKANEQGKAVGA</sequence>
<feature type="region of interest" description="Disordered" evidence="1">
    <location>
        <begin position="1"/>
        <end position="75"/>
    </location>
</feature>
<feature type="region of interest" description="Disordered" evidence="1">
    <location>
        <begin position="416"/>
        <end position="532"/>
    </location>
</feature>
<evidence type="ECO:0000256" key="1">
    <source>
        <dbReference type="SAM" id="MobiDB-lite"/>
    </source>
</evidence>
<feature type="compositionally biased region" description="Basic and acidic residues" evidence="1">
    <location>
        <begin position="523"/>
        <end position="532"/>
    </location>
</feature>
<evidence type="ECO:0000313" key="3">
    <source>
        <dbReference type="Proteomes" id="UP000593566"/>
    </source>
</evidence>
<feature type="compositionally biased region" description="Polar residues" evidence="1">
    <location>
        <begin position="458"/>
        <end position="492"/>
    </location>
</feature>
<feature type="region of interest" description="Disordered" evidence="1">
    <location>
        <begin position="248"/>
        <end position="379"/>
    </location>
</feature>
<organism evidence="2 3">
    <name type="scientific">Letharia lupina</name>
    <dbReference type="NCBI Taxonomy" id="560253"/>
    <lineage>
        <taxon>Eukaryota</taxon>
        <taxon>Fungi</taxon>
        <taxon>Dikarya</taxon>
        <taxon>Ascomycota</taxon>
        <taxon>Pezizomycotina</taxon>
        <taxon>Lecanoromycetes</taxon>
        <taxon>OSLEUM clade</taxon>
        <taxon>Lecanoromycetidae</taxon>
        <taxon>Lecanorales</taxon>
        <taxon>Lecanorineae</taxon>
        <taxon>Parmeliaceae</taxon>
        <taxon>Letharia</taxon>
    </lineage>
</organism>
<feature type="region of interest" description="Disordered" evidence="1">
    <location>
        <begin position="118"/>
        <end position="207"/>
    </location>
</feature>